<keyword evidence="3" id="KW-1185">Reference proteome</keyword>
<protein>
    <submittedName>
        <fullName evidence="2">Uncharacterized protein</fullName>
    </submittedName>
</protein>
<evidence type="ECO:0000313" key="2">
    <source>
        <dbReference type="EnsemblMetazoa" id="AALB001807-PA"/>
    </source>
</evidence>
<organism evidence="2 3">
    <name type="scientific">Anopheles albimanus</name>
    <name type="common">New world malaria mosquito</name>
    <dbReference type="NCBI Taxonomy" id="7167"/>
    <lineage>
        <taxon>Eukaryota</taxon>
        <taxon>Metazoa</taxon>
        <taxon>Ecdysozoa</taxon>
        <taxon>Arthropoda</taxon>
        <taxon>Hexapoda</taxon>
        <taxon>Insecta</taxon>
        <taxon>Pterygota</taxon>
        <taxon>Neoptera</taxon>
        <taxon>Endopterygota</taxon>
        <taxon>Diptera</taxon>
        <taxon>Nematocera</taxon>
        <taxon>Culicoidea</taxon>
        <taxon>Culicidae</taxon>
        <taxon>Anophelinae</taxon>
        <taxon>Anopheles</taxon>
    </lineage>
</organism>
<dbReference type="EnsemblMetazoa" id="AALB001807-RA">
    <property type="protein sequence ID" value="AALB001807-PA"/>
    <property type="gene ID" value="AALB001807"/>
</dbReference>
<sequence>MHCTSIAKRYDHLSHYKSATDTSIVTVRTELAVVDTSLIAASTELSFGNISNETSVSSSSASHHQHQHHLLYATNNPPAIVPDDVSDSADSEYRSLEANDPEDESDSVAVPPPLPASKASSTTP</sequence>
<reference evidence="2" key="2">
    <citation type="submission" date="2022-08" db="UniProtKB">
        <authorList>
            <consortium name="EnsemblMetazoa"/>
        </authorList>
    </citation>
    <scope>IDENTIFICATION</scope>
    <source>
        <strain evidence="2">STECLA/ALBI9_A</strain>
    </source>
</reference>
<accession>A0A182F5R2</accession>
<evidence type="ECO:0000313" key="3">
    <source>
        <dbReference type="Proteomes" id="UP000069272"/>
    </source>
</evidence>
<dbReference type="AlphaFoldDB" id="A0A182F5R2"/>
<proteinExistence type="predicted"/>
<feature type="region of interest" description="Disordered" evidence="1">
    <location>
        <begin position="50"/>
        <end position="124"/>
    </location>
</feature>
<evidence type="ECO:0000256" key="1">
    <source>
        <dbReference type="SAM" id="MobiDB-lite"/>
    </source>
</evidence>
<dbReference type="Proteomes" id="UP000069272">
    <property type="component" value="Chromosome 2L"/>
</dbReference>
<dbReference type="VEuPathDB" id="VectorBase:AALB20_034043"/>
<reference evidence="2 3" key="1">
    <citation type="journal article" date="2017" name="G3 (Bethesda)">
        <title>The Physical Genome Mapping of Anopheles albimanus Corrected Scaffold Misassemblies and Identified Interarm Rearrangements in Genus Anopheles.</title>
        <authorList>
            <person name="Artemov G.N."/>
            <person name="Peery A.N."/>
            <person name="Jiang X."/>
            <person name="Tu Z."/>
            <person name="Stegniy V.N."/>
            <person name="Sharakhova M.V."/>
            <person name="Sharakhov I.V."/>
        </authorList>
    </citation>
    <scope>NUCLEOTIDE SEQUENCE [LARGE SCALE GENOMIC DNA]</scope>
    <source>
        <strain evidence="2 3">ALBI9_A</strain>
    </source>
</reference>
<dbReference type="VEuPathDB" id="VectorBase:AALB001807"/>
<name>A0A182F5R2_ANOAL</name>